<sequence>MIRDDLPRGLSLHDVGGLYGWGAKDHAETYPGRCAIGTELTVYALWSLNGHLRFWVREALRLAVRPLPGFFAEIIDPRPSSLWTIRHDVSHGFDTRTLARHCARFSMAIREWDELWDNPWRPMSFVEAYAEGEKSAVAFFEEKATFMDHEFDDDPWLSA</sequence>
<name>A0A7Y3RJN2_9PROT</name>
<reference evidence="1 2" key="1">
    <citation type="submission" date="2020-05" db="EMBL/GenBank/DDBJ databases">
        <title>Parvularcula mediterraneae sp. nov., isolated from polypropylene straw from shallow seawater of the seashore of Laganas in Zakynthos island, Greece.</title>
        <authorList>
            <person name="Szabo I."/>
            <person name="Al-Omari J."/>
            <person name="Rado J."/>
            <person name="Szerdahelyi G.S."/>
        </authorList>
    </citation>
    <scope>NUCLEOTIDE SEQUENCE [LARGE SCALE GENOMIC DNA]</scope>
    <source>
        <strain evidence="1 2">ZS-1/3</strain>
    </source>
</reference>
<accession>A0A7Y3RJN2</accession>
<dbReference type="Proteomes" id="UP000536835">
    <property type="component" value="Unassembled WGS sequence"/>
</dbReference>
<evidence type="ECO:0000313" key="1">
    <source>
        <dbReference type="EMBL" id="NNU14895.1"/>
    </source>
</evidence>
<evidence type="ECO:0000313" key="2">
    <source>
        <dbReference type="Proteomes" id="UP000536835"/>
    </source>
</evidence>
<comment type="caution">
    <text evidence="1">The sequence shown here is derived from an EMBL/GenBank/DDBJ whole genome shotgun (WGS) entry which is preliminary data.</text>
</comment>
<organism evidence="1 2">
    <name type="scientific">Parvularcula mediterranea</name>
    <dbReference type="NCBI Taxonomy" id="2732508"/>
    <lineage>
        <taxon>Bacteria</taxon>
        <taxon>Pseudomonadati</taxon>
        <taxon>Pseudomonadota</taxon>
        <taxon>Alphaproteobacteria</taxon>
        <taxon>Parvularculales</taxon>
        <taxon>Parvularculaceae</taxon>
        <taxon>Parvularcula</taxon>
    </lineage>
</organism>
<dbReference type="EMBL" id="JABFCX010000002">
    <property type="protein sequence ID" value="NNU14895.1"/>
    <property type="molecule type" value="Genomic_DNA"/>
</dbReference>
<protein>
    <submittedName>
        <fullName evidence="1">Uncharacterized protein</fullName>
    </submittedName>
</protein>
<gene>
    <name evidence="1" type="ORF">HK107_00980</name>
</gene>
<dbReference type="AlphaFoldDB" id="A0A7Y3RJN2"/>
<proteinExistence type="predicted"/>
<keyword evidence="2" id="KW-1185">Reference proteome</keyword>